<evidence type="ECO:0000256" key="1">
    <source>
        <dbReference type="SAM" id="MobiDB-lite"/>
    </source>
</evidence>
<dbReference type="EMBL" id="JBEGDP010000030">
    <property type="protein sequence ID" value="MEQ7849166.1"/>
    <property type="molecule type" value="Genomic_DNA"/>
</dbReference>
<organism evidence="2 3">
    <name type="scientific">Nocardioides kribbensis</name>
    <dbReference type="NCBI Taxonomy" id="305517"/>
    <lineage>
        <taxon>Bacteria</taxon>
        <taxon>Bacillati</taxon>
        <taxon>Actinomycetota</taxon>
        <taxon>Actinomycetes</taxon>
        <taxon>Propionibacteriales</taxon>
        <taxon>Nocardioidaceae</taxon>
        <taxon>Nocardioides</taxon>
    </lineage>
</organism>
<sequence length="305" mass="31639">MPTPATPSSHVLDLFAVPEVVEPLPGALTDSVRAGDLVLSPGRDAAVQAWLSPLLARLAVRLDERPDRRAQDLRVAMPVPARDGAWVVEGWAASRWEPGTTACLDPAVTLAAGRLLHARLAPLVTEPPAVVLERTDARARAERLAFAGGADLRAAAGTLPAGAAGLVRRVADLLDGLDPDAASPAATRHQLVHADLAGHVLLDAAGAPVVVDVDPAWRPPLWAEAVAALDLVRGGADPARLDRYAGAATRAALLRAVLFGALVDPAADLAAYAAVLDRLDVVDLGGHDGPPRPDPVAETEELHRG</sequence>
<feature type="region of interest" description="Disordered" evidence="1">
    <location>
        <begin position="286"/>
        <end position="305"/>
    </location>
</feature>
<evidence type="ECO:0008006" key="4">
    <source>
        <dbReference type="Google" id="ProtNLM"/>
    </source>
</evidence>
<gene>
    <name evidence="2" type="ORF">V6R90_17965</name>
</gene>
<keyword evidence="3" id="KW-1185">Reference proteome</keyword>
<reference evidence="2 3" key="1">
    <citation type="submission" date="2024-02" db="EMBL/GenBank/DDBJ databases">
        <title>Full genome sequence of Nocardioides kribbensis.</title>
        <authorList>
            <person name="Poletto B.L."/>
            <person name="Silva G."/>
            <person name="Galante D."/>
            <person name="Campos K.R."/>
            <person name="Santos M.B.N."/>
            <person name="Sacchi C.T."/>
        </authorList>
    </citation>
    <scope>NUCLEOTIDE SEQUENCE [LARGE SCALE GENOMIC DNA]</scope>
    <source>
        <strain evidence="2 3">O4R</strain>
    </source>
</reference>
<proteinExistence type="predicted"/>
<protein>
    <recommendedName>
        <fullName evidence="4">Aminoglycoside phosphotransferase</fullName>
    </recommendedName>
</protein>
<comment type="caution">
    <text evidence="2">The sequence shown here is derived from an EMBL/GenBank/DDBJ whole genome shotgun (WGS) entry which is preliminary data.</text>
</comment>
<accession>A0ABV1P357</accession>
<evidence type="ECO:0000313" key="2">
    <source>
        <dbReference type="EMBL" id="MEQ7849166.1"/>
    </source>
</evidence>
<name>A0ABV1P357_9ACTN</name>
<evidence type="ECO:0000313" key="3">
    <source>
        <dbReference type="Proteomes" id="UP001482520"/>
    </source>
</evidence>
<dbReference type="RefSeq" id="WP_349501215.1">
    <property type="nucleotide sequence ID" value="NZ_JBEFCX010000327.1"/>
</dbReference>
<dbReference type="Proteomes" id="UP001482520">
    <property type="component" value="Unassembled WGS sequence"/>
</dbReference>